<evidence type="ECO:0000313" key="2">
    <source>
        <dbReference type="Proteomes" id="UP001652581"/>
    </source>
</evidence>
<sequence>MDGLQAEQECQNSTNLLQQQLTQTQEVLQETKAQATICNQTVETLRDSLEKEKALGREQLAHVEELQDEVLTLKQKLNTLEEAERQRERSEASVANSSSSCWSILGFLITLNMLSLCLKSWQG</sequence>
<evidence type="ECO:0000256" key="1">
    <source>
        <dbReference type="SAM" id="Coils"/>
    </source>
</evidence>
<dbReference type="RefSeq" id="XP_072803080.1">
    <property type="nucleotide sequence ID" value="XM_072946979.1"/>
</dbReference>
<dbReference type="Pfam" id="PF16716">
    <property type="entry name" value="BST2"/>
    <property type="match status" value="1"/>
</dbReference>
<feature type="coiled-coil region" evidence="1">
    <location>
        <begin position="14"/>
        <end position="100"/>
    </location>
</feature>
<dbReference type="PANTHER" id="PTHR15190:SF1">
    <property type="entry name" value="BONE MARROW STROMAL ANTIGEN 2"/>
    <property type="match status" value="1"/>
</dbReference>
<dbReference type="Gene3D" id="1.20.5.1700">
    <property type="match status" value="1"/>
</dbReference>
<dbReference type="Proteomes" id="UP001652581">
    <property type="component" value="Chromosome 22"/>
</dbReference>
<proteinExistence type="predicted"/>
<gene>
    <name evidence="3" type="primary">BST2</name>
</gene>
<protein>
    <submittedName>
        <fullName evidence="3">Bone marrow stromal antigen 2</fullName>
    </submittedName>
</protein>
<name>A0ABM5C349_VICPA</name>
<organism evidence="2 3">
    <name type="scientific">Vicugna pacos</name>
    <name type="common">Alpaca</name>
    <name type="synonym">Lama pacos</name>
    <dbReference type="NCBI Taxonomy" id="30538"/>
    <lineage>
        <taxon>Eukaryota</taxon>
        <taxon>Metazoa</taxon>
        <taxon>Chordata</taxon>
        <taxon>Craniata</taxon>
        <taxon>Vertebrata</taxon>
        <taxon>Euteleostomi</taxon>
        <taxon>Mammalia</taxon>
        <taxon>Eutheria</taxon>
        <taxon>Laurasiatheria</taxon>
        <taxon>Artiodactyla</taxon>
        <taxon>Tylopoda</taxon>
        <taxon>Camelidae</taxon>
        <taxon>Vicugna</taxon>
    </lineage>
</organism>
<dbReference type="PANTHER" id="PTHR15190">
    <property type="entry name" value="BONE MARROW STROMAL ANTIGEN 2"/>
    <property type="match status" value="1"/>
</dbReference>
<keyword evidence="2" id="KW-1185">Reference proteome</keyword>
<accession>A0ABM5C349</accession>
<dbReference type="InterPro" id="IPR024886">
    <property type="entry name" value="BST2"/>
</dbReference>
<dbReference type="GeneID" id="116285107"/>
<reference evidence="3" key="1">
    <citation type="submission" date="2025-08" db="UniProtKB">
        <authorList>
            <consortium name="RefSeq"/>
        </authorList>
    </citation>
    <scope>IDENTIFICATION</scope>
</reference>
<evidence type="ECO:0000313" key="3">
    <source>
        <dbReference type="RefSeq" id="XP_072803080.1"/>
    </source>
</evidence>
<keyword evidence="1" id="KW-0175">Coiled coil</keyword>